<sequence>MDTYHCEYIVPAAAAAAEASAKAKVELKAKLEYEIEILRDQVAHLQRQQRAVDERRRRMFEDANEQHRMTLAFMINEIQRYVRALVWFMVSSAVCYASAGSQFRDTDYGAQGVDDDDNGAVLGGGGNGGANWH</sequence>
<dbReference type="AlphaFoldDB" id="A0A9P6R2X8"/>
<accession>A0A9P6R2X8</accession>
<reference evidence="2" key="1">
    <citation type="journal article" date="2020" name="Fungal Divers.">
        <title>Resolving the Mortierellaceae phylogeny through synthesis of multi-gene phylogenetics and phylogenomics.</title>
        <authorList>
            <person name="Vandepol N."/>
            <person name="Liber J."/>
            <person name="Desiro A."/>
            <person name="Na H."/>
            <person name="Kennedy M."/>
            <person name="Barry K."/>
            <person name="Grigoriev I.V."/>
            <person name="Miller A.N."/>
            <person name="O'Donnell K."/>
            <person name="Stajich J.E."/>
            <person name="Bonito G."/>
        </authorList>
    </citation>
    <scope>NUCLEOTIDE SEQUENCE</scope>
    <source>
        <strain evidence="2">REB-010B</strain>
    </source>
</reference>
<gene>
    <name evidence="2" type="ORF">BGZ99_001271</name>
</gene>
<feature type="coiled-coil region" evidence="1">
    <location>
        <begin position="28"/>
        <end position="55"/>
    </location>
</feature>
<keyword evidence="1" id="KW-0175">Coiled coil</keyword>
<organism evidence="2 3">
    <name type="scientific">Dissophora globulifera</name>
    <dbReference type="NCBI Taxonomy" id="979702"/>
    <lineage>
        <taxon>Eukaryota</taxon>
        <taxon>Fungi</taxon>
        <taxon>Fungi incertae sedis</taxon>
        <taxon>Mucoromycota</taxon>
        <taxon>Mortierellomycotina</taxon>
        <taxon>Mortierellomycetes</taxon>
        <taxon>Mortierellales</taxon>
        <taxon>Mortierellaceae</taxon>
        <taxon>Dissophora</taxon>
    </lineage>
</organism>
<dbReference type="EMBL" id="JAAAIP010001309">
    <property type="protein sequence ID" value="KAG0308083.1"/>
    <property type="molecule type" value="Genomic_DNA"/>
</dbReference>
<evidence type="ECO:0000256" key="1">
    <source>
        <dbReference type="SAM" id="Coils"/>
    </source>
</evidence>
<name>A0A9P6R2X8_9FUNG</name>
<dbReference type="Proteomes" id="UP000738325">
    <property type="component" value="Unassembled WGS sequence"/>
</dbReference>
<keyword evidence="3" id="KW-1185">Reference proteome</keyword>
<protein>
    <submittedName>
        <fullName evidence="2">Uncharacterized protein</fullName>
    </submittedName>
</protein>
<evidence type="ECO:0000313" key="3">
    <source>
        <dbReference type="Proteomes" id="UP000738325"/>
    </source>
</evidence>
<comment type="caution">
    <text evidence="2">The sequence shown here is derived from an EMBL/GenBank/DDBJ whole genome shotgun (WGS) entry which is preliminary data.</text>
</comment>
<evidence type="ECO:0000313" key="2">
    <source>
        <dbReference type="EMBL" id="KAG0308083.1"/>
    </source>
</evidence>
<proteinExistence type="predicted"/>